<gene>
    <name evidence="2" type="ORF">LCGC14_2350840</name>
</gene>
<sequence length="67" mass="7479">MIDFADFINGAFELLGAVAIFGHVRRVLKDKAVAGVSILSVCFFASWGLWNLYYYPSLGQWVSFWGG</sequence>
<name>A0A0F9CWR0_9ZZZZ</name>
<keyword evidence="1" id="KW-0812">Transmembrane</keyword>
<evidence type="ECO:0000313" key="2">
    <source>
        <dbReference type="EMBL" id="KKL45911.1"/>
    </source>
</evidence>
<organism evidence="2">
    <name type="scientific">marine sediment metagenome</name>
    <dbReference type="NCBI Taxonomy" id="412755"/>
    <lineage>
        <taxon>unclassified sequences</taxon>
        <taxon>metagenomes</taxon>
        <taxon>ecological metagenomes</taxon>
    </lineage>
</organism>
<dbReference type="AlphaFoldDB" id="A0A0F9CWR0"/>
<accession>A0A0F9CWR0</accession>
<reference evidence="2" key="1">
    <citation type="journal article" date="2015" name="Nature">
        <title>Complex archaea that bridge the gap between prokaryotes and eukaryotes.</title>
        <authorList>
            <person name="Spang A."/>
            <person name="Saw J.H."/>
            <person name="Jorgensen S.L."/>
            <person name="Zaremba-Niedzwiedzka K."/>
            <person name="Martijn J."/>
            <person name="Lind A.E."/>
            <person name="van Eijk R."/>
            <person name="Schleper C."/>
            <person name="Guy L."/>
            <person name="Ettema T.J."/>
        </authorList>
    </citation>
    <scope>NUCLEOTIDE SEQUENCE</scope>
</reference>
<protein>
    <submittedName>
        <fullName evidence="2">Uncharacterized protein</fullName>
    </submittedName>
</protein>
<proteinExistence type="predicted"/>
<comment type="caution">
    <text evidence="2">The sequence shown here is derived from an EMBL/GenBank/DDBJ whole genome shotgun (WGS) entry which is preliminary data.</text>
</comment>
<keyword evidence="1" id="KW-1133">Transmembrane helix</keyword>
<feature type="non-terminal residue" evidence="2">
    <location>
        <position position="67"/>
    </location>
</feature>
<feature type="transmembrane region" description="Helical" evidence="1">
    <location>
        <begin position="32"/>
        <end position="55"/>
    </location>
</feature>
<dbReference type="EMBL" id="LAZR01034218">
    <property type="protein sequence ID" value="KKL45911.1"/>
    <property type="molecule type" value="Genomic_DNA"/>
</dbReference>
<keyword evidence="1" id="KW-0472">Membrane</keyword>
<evidence type="ECO:0000256" key="1">
    <source>
        <dbReference type="SAM" id="Phobius"/>
    </source>
</evidence>